<accession>A0A3E1P0Q7</accession>
<keyword evidence="1" id="KW-0378">Hydrolase</keyword>
<dbReference type="Proteomes" id="UP000261174">
    <property type="component" value="Unassembled WGS sequence"/>
</dbReference>
<keyword evidence="1" id="KW-0645">Protease</keyword>
<gene>
    <name evidence="1" type="ORF">DXN04_17315</name>
</gene>
<comment type="caution">
    <text evidence="1">The sequence shown here is derived from an EMBL/GenBank/DDBJ whole genome shotgun (WGS) entry which is preliminary data.</text>
</comment>
<evidence type="ECO:0000313" key="1">
    <source>
        <dbReference type="EMBL" id="RFM33720.1"/>
    </source>
</evidence>
<evidence type="ECO:0000313" key="2">
    <source>
        <dbReference type="Proteomes" id="UP000261174"/>
    </source>
</evidence>
<proteinExistence type="predicted"/>
<protein>
    <submittedName>
        <fullName evidence="1">Carboxypeptidase regulatory-like domain-containing protein</fullName>
    </submittedName>
</protein>
<dbReference type="EMBL" id="QTJV01000006">
    <property type="protein sequence ID" value="RFM33720.1"/>
    <property type="molecule type" value="Genomic_DNA"/>
</dbReference>
<sequence length="907" mass="102457">MILKNHANIITHCMSAYRHMWNCLLLPSRAFCDKKINSGSKKNTPTLKRIGLCLLLLLTSLSLKAAGPDREDDDDFDYEEISITFVVKDMGGVEMPALIHNDTVYLPVSTLFNYLKIRNIPSEGLDSISGFFIHQDSTYLIDRAHKLINYKNKTYHLQHQSLVRVADELYLRSDIFGQVFGLTCRFNFRNLAINMEPKVELPAIRELRQELMRQNIGKLKGNMVADTNVARTYPLFHFGMADWAVIATQRTPGNSDTRLNLSLGGILAGGEAIVSLNYNNFSQQNRTTISHDSDYIRPLDERQQFYRWRYANNDHAALRQVIAGKIYAQSVASIFSPVVGVTLTNTPTGIRRAYGTYTLSNFTEPNWTVELYVNGALVDYTKADPAGFFTFQVPLVYGNTQVTLRYYGPWGEERYKDENIIVPFNFLPYHEFEYSASGGMVQDTGHSQFAHIQGNYGLTRQITIGGGFEYLSSVSTGKHMPFANVSMLIAKGLLFTADYTYNVRGRGILTYRHHSGLELEADYIRYKEGQKAINFNYLEEHRFIVSKPVTFKNMAAYTRLTLDHILLPGNINYTTAEWMVSGAIKQVGTNLTTYGIFLGNTHKYVYSNLALTFRLPSNIVFLPQVQYSYTDKSISYYRAELGKYLSSRGYVNLTYEQNNESHVTNIGLGLRWDFRGAQTAVNAWRGGGVSTFVESARGSFIYDRPARYANFNNRVNVGTGGVTLVPFLDLNNNGQRDKGEPKVEGVKIGVQYGNVIYSKRDSIIMVTSLEPFVNYLVKIDPNSLPNIAWRIKDQTYSIAIDPNKLKMVEIPVYIVGEISGRVYLNNAPQGRVLVIIRDKKGTMVARALTENDGTYDYIGLPPGDYTASVDQGQLKKIRKKATPGTLAFTIRPVRDGDVVEKLDFHIE</sequence>
<dbReference type="SUPFAM" id="SSF49478">
    <property type="entry name" value="Cna protein B-type domain"/>
    <property type="match status" value="1"/>
</dbReference>
<organism evidence="1 2">
    <name type="scientific">Chitinophaga silvisoli</name>
    <dbReference type="NCBI Taxonomy" id="2291814"/>
    <lineage>
        <taxon>Bacteria</taxon>
        <taxon>Pseudomonadati</taxon>
        <taxon>Bacteroidota</taxon>
        <taxon>Chitinophagia</taxon>
        <taxon>Chitinophagales</taxon>
        <taxon>Chitinophagaceae</taxon>
        <taxon>Chitinophaga</taxon>
    </lineage>
</organism>
<name>A0A3E1P0Q7_9BACT</name>
<dbReference type="GO" id="GO:0004180">
    <property type="term" value="F:carboxypeptidase activity"/>
    <property type="evidence" value="ECO:0007669"/>
    <property type="project" value="UniProtKB-KW"/>
</dbReference>
<dbReference type="AlphaFoldDB" id="A0A3E1P0Q7"/>
<keyword evidence="2" id="KW-1185">Reference proteome</keyword>
<reference evidence="1 2" key="1">
    <citation type="submission" date="2018-08" db="EMBL/GenBank/DDBJ databases">
        <title>Chitinophaga sp. K20C18050901, a novel bacterium isolated from forest soil.</title>
        <authorList>
            <person name="Wang C."/>
        </authorList>
    </citation>
    <scope>NUCLEOTIDE SEQUENCE [LARGE SCALE GENOMIC DNA]</scope>
    <source>
        <strain evidence="1 2">K20C18050901</strain>
    </source>
</reference>
<keyword evidence="1" id="KW-0121">Carboxypeptidase</keyword>